<dbReference type="EMBL" id="BMQN01000005">
    <property type="protein sequence ID" value="GGR96548.1"/>
    <property type="molecule type" value="Genomic_DNA"/>
</dbReference>
<sequence length="182" mass="19624">MSFQAYLDTVKAKTGRTVADFRTESAAQGLTKHGEIVAWLKTGYGLGHGHATAVAAALLKAEHFSAPKDDRADAVFSGKKAAWKPTYEALWAAAQTYGEDVAIAPTDTYVSFTRGGKKFALVQPGATRLDLGLKRRGAEATERFEAAGTWNSMVTHRVRITDAAQLDAEVMDWLRAAYEGAS</sequence>
<comment type="caution">
    <text evidence="2">The sequence shown here is derived from an EMBL/GenBank/DDBJ whole genome shotgun (WGS) entry which is preliminary data.</text>
</comment>
<keyword evidence="3" id="KW-1185">Reference proteome</keyword>
<dbReference type="Pfam" id="PF18899">
    <property type="entry name" value="DUF5655"/>
    <property type="match status" value="1"/>
</dbReference>
<dbReference type="InterPro" id="IPR043714">
    <property type="entry name" value="DUF5655"/>
</dbReference>
<evidence type="ECO:0000259" key="1">
    <source>
        <dbReference type="Pfam" id="PF18899"/>
    </source>
</evidence>
<proteinExistence type="predicted"/>
<accession>A0ABQ2S4Q9</accession>
<evidence type="ECO:0000313" key="3">
    <source>
        <dbReference type="Proteomes" id="UP000644548"/>
    </source>
</evidence>
<dbReference type="Proteomes" id="UP000644548">
    <property type="component" value="Unassembled WGS sequence"/>
</dbReference>
<dbReference type="RefSeq" id="WP_189073439.1">
    <property type="nucleotide sequence ID" value="NZ_BMQN01000005.1"/>
</dbReference>
<protein>
    <recommendedName>
        <fullName evidence="1">DUF5655 domain-containing protein</fullName>
    </recommendedName>
</protein>
<evidence type="ECO:0000313" key="2">
    <source>
        <dbReference type="EMBL" id="GGR96548.1"/>
    </source>
</evidence>
<gene>
    <name evidence="2" type="ORF">GCM10008960_24270</name>
</gene>
<name>A0ABQ2S4Q9_9DEIO</name>
<reference evidence="3" key="1">
    <citation type="journal article" date="2019" name="Int. J. Syst. Evol. Microbiol.">
        <title>The Global Catalogue of Microorganisms (GCM) 10K type strain sequencing project: providing services to taxonomists for standard genome sequencing and annotation.</title>
        <authorList>
            <consortium name="The Broad Institute Genomics Platform"/>
            <consortium name="The Broad Institute Genome Sequencing Center for Infectious Disease"/>
            <person name="Wu L."/>
            <person name="Ma J."/>
        </authorList>
    </citation>
    <scope>NUCLEOTIDE SEQUENCE [LARGE SCALE GENOMIC DNA]</scope>
    <source>
        <strain evidence="3">JCM 31405</strain>
    </source>
</reference>
<dbReference type="Pfam" id="PF14117">
    <property type="entry name" value="DUF4287"/>
    <property type="match status" value="1"/>
</dbReference>
<organism evidence="2 3">
    <name type="scientific">Deinococcus sedimenti</name>
    <dbReference type="NCBI Taxonomy" id="1867090"/>
    <lineage>
        <taxon>Bacteria</taxon>
        <taxon>Thermotogati</taxon>
        <taxon>Deinococcota</taxon>
        <taxon>Deinococci</taxon>
        <taxon>Deinococcales</taxon>
        <taxon>Deinococcaceae</taxon>
        <taxon>Deinococcus</taxon>
    </lineage>
</organism>
<feature type="domain" description="DUF5655" evidence="1">
    <location>
        <begin position="72"/>
        <end position="179"/>
    </location>
</feature>
<dbReference type="InterPro" id="IPR025629">
    <property type="entry name" value="DUF4287"/>
</dbReference>